<feature type="transmembrane region" description="Helical" evidence="6">
    <location>
        <begin position="268"/>
        <end position="287"/>
    </location>
</feature>
<dbReference type="SUPFAM" id="SSF56281">
    <property type="entry name" value="Metallo-hydrolase/oxidoreductase"/>
    <property type="match status" value="1"/>
</dbReference>
<dbReference type="Proteomes" id="UP000561011">
    <property type="component" value="Unassembled WGS sequence"/>
</dbReference>
<feature type="transmembrane region" description="Helical" evidence="6">
    <location>
        <begin position="32"/>
        <end position="54"/>
    </location>
</feature>
<keyword evidence="9" id="KW-1185">Reference proteome</keyword>
<feature type="transmembrane region" description="Helical" evidence="6">
    <location>
        <begin position="416"/>
        <end position="440"/>
    </location>
</feature>
<organism evidence="8 9">
    <name type="scientific">Sanguibacter inulinus</name>
    <dbReference type="NCBI Taxonomy" id="60922"/>
    <lineage>
        <taxon>Bacteria</taxon>
        <taxon>Bacillati</taxon>
        <taxon>Actinomycetota</taxon>
        <taxon>Actinomycetes</taxon>
        <taxon>Micrococcales</taxon>
        <taxon>Sanguibacteraceae</taxon>
        <taxon>Sanguibacter</taxon>
    </lineage>
</organism>
<accession>A0A853F1D6</accession>
<evidence type="ECO:0000256" key="3">
    <source>
        <dbReference type="ARBA" id="ARBA00022692"/>
    </source>
</evidence>
<comment type="subcellular location">
    <subcellularLocation>
        <location evidence="1">Cell membrane</location>
        <topology evidence="1">Multi-pass membrane protein</topology>
    </subcellularLocation>
</comment>
<keyword evidence="5 6" id="KW-0472">Membrane</keyword>
<feature type="transmembrane region" description="Helical" evidence="6">
    <location>
        <begin position="560"/>
        <end position="578"/>
    </location>
</feature>
<dbReference type="PANTHER" id="PTHR30619:SF1">
    <property type="entry name" value="RECOMBINATION PROTEIN 2"/>
    <property type="match status" value="1"/>
</dbReference>
<dbReference type="NCBIfam" id="TIGR00360">
    <property type="entry name" value="ComEC_N-term"/>
    <property type="match status" value="1"/>
</dbReference>
<evidence type="ECO:0000256" key="4">
    <source>
        <dbReference type="ARBA" id="ARBA00022989"/>
    </source>
</evidence>
<name>A0A853F1D6_9MICO</name>
<feature type="transmembrane region" description="Helical" evidence="6">
    <location>
        <begin position="390"/>
        <end position="410"/>
    </location>
</feature>
<evidence type="ECO:0000256" key="1">
    <source>
        <dbReference type="ARBA" id="ARBA00004651"/>
    </source>
</evidence>
<protein>
    <submittedName>
        <fullName evidence="8">ComEC/Rec2 family competence protein</fullName>
    </submittedName>
</protein>
<gene>
    <name evidence="8" type="ORF">HZZ10_15225</name>
</gene>
<evidence type="ECO:0000313" key="8">
    <source>
        <dbReference type="EMBL" id="NYS94868.1"/>
    </source>
</evidence>
<keyword evidence="4 6" id="KW-1133">Transmembrane helix</keyword>
<dbReference type="InterPro" id="IPR001279">
    <property type="entry name" value="Metallo-B-lactamas"/>
</dbReference>
<evidence type="ECO:0000259" key="7">
    <source>
        <dbReference type="SMART" id="SM00849"/>
    </source>
</evidence>
<dbReference type="AlphaFoldDB" id="A0A853F1D6"/>
<keyword evidence="3 6" id="KW-0812">Transmembrane</keyword>
<feature type="transmembrane region" description="Helical" evidence="6">
    <location>
        <begin position="487"/>
        <end position="505"/>
    </location>
</feature>
<comment type="caution">
    <text evidence="8">The sequence shown here is derived from an EMBL/GenBank/DDBJ whole genome shotgun (WGS) entry which is preliminary data.</text>
</comment>
<dbReference type="InterPro" id="IPR052159">
    <property type="entry name" value="Competence_DNA_uptake"/>
</dbReference>
<dbReference type="Pfam" id="PF03772">
    <property type="entry name" value="Competence"/>
    <property type="match status" value="1"/>
</dbReference>
<dbReference type="InterPro" id="IPR004477">
    <property type="entry name" value="ComEC_N"/>
</dbReference>
<feature type="transmembrane region" description="Helical" evidence="6">
    <location>
        <begin position="66"/>
        <end position="87"/>
    </location>
</feature>
<keyword evidence="2" id="KW-1003">Cell membrane</keyword>
<dbReference type="RefSeq" id="WP_179914142.1">
    <property type="nucleotide sequence ID" value="NZ_JACBYE010000046.1"/>
</dbReference>
<dbReference type="EMBL" id="JACBYE010000046">
    <property type="protein sequence ID" value="NYS94868.1"/>
    <property type="molecule type" value="Genomic_DNA"/>
</dbReference>
<dbReference type="SMART" id="SM00849">
    <property type="entry name" value="Lactamase_B"/>
    <property type="match status" value="1"/>
</dbReference>
<evidence type="ECO:0000256" key="6">
    <source>
        <dbReference type="SAM" id="Phobius"/>
    </source>
</evidence>
<evidence type="ECO:0000256" key="5">
    <source>
        <dbReference type="ARBA" id="ARBA00023136"/>
    </source>
</evidence>
<feature type="transmembrane region" description="Helical" evidence="6">
    <location>
        <begin position="294"/>
        <end position="310"/>
    </location>
</feature>
<dbReference type="InterPro" id="IPR035681">
    <property type="entry name" value="ComA-like_MBL"/>
</dbReference>
<dbReference type="InterPro" id="IPR036866">
    <property type="entry name" value="RibonucZ/Hydroxyglut_hydro"/>
</dbReference>
<dbReference type="PANTHER" id="PTHR30619">
    <property type="entry name" value="DNA INTERNALIZATION/COMPETENCE PROTEIN COMEC/REC2"/>
    <property type="match status" value="1"/>
</dbReference>
<dbReference type="CDD" id="cd07731">
    <property type="entry name" value="ComA-like_MBL-fold"/>
    <property type="match status" value="1"/>
</dbReference>
<proteinExistence type="predicted"/>
<dbReference type="Gene3D" id="3.60.15.10">
    <property type="entry name" value="Ribonuclease Z/Hydroxyacylglutathione hydrolase-like"/>
    <property type="match status" value="1"/>
</dbReference>
<dbReference type="Pfam" id="PF00753">
    <property type="entry name" value="Lactamase_B"/>
    <property type="match status" value="1"/>
</dbReference>
<feature type="transmembrane region" description="Helical" evidence="6">
    <location>
        <begin position="362"/>
        <end position="383"/>
    </location>
</feature>
<evidence type="ECO:0000313" key="9">
    <source>
        <dbReference type="Proteomes" id="UP000561011"/>
    </source>
</evidence>
<feature type="domain" description="Metallo-beta-lactamase" evidence="7">
    <location>
        <begin position="609"/>
        <end position="802"/>
    </location>
</feature>
<sequence>MSGVPRDLRLVPATLAGSSVTWWSVASEVRPVVVGAAGAGVTVLLLVAVRAVLLRRWSATPPVVRASLGQLVLVGAVVMVLSLVVAAQLKAGSTGLLPGLVGAGASGTVRGSVVSEPRTTSAGFGGEPRVVRTIALTTVTGWSGDVLSTGPAHGDVVVLGGTALADVDYGATVEVDGRLLEVDPGSATTAMLALRESTPSSPALRVLEPPGPLLRAVGTVRSSFVDVSSTLPEQARGLVPGVAVGDTSMLSPRLDAAMKTTSLTHVTAVSGSHFAIIFATVSGLCTLVRLPRRVRVVVAGLAMAGFVMLVHPEPSVVRAGAMSAVALVAVLLGRPGQALSALCAAVLVLLAVDPFLVRSYGFVLSALGTAGLVVGTRPIATWLGRALPRWMALAVAVPLAAQLACAPVIVLLDPVVATYAVPANVLAAPALVPATVLGVVGALLAPWWPGTAGLFAQVAGWATWWIAEVAERLAGAPLASIPWAAGAPGAVLLAVVSAAAVVLVWRWSSIVWTARTGMFVAGIGAPPSAPRSGRATTVFARLGTGASRGTGAVHAAARPLARAAGLLTCALVGLLVVWQTQPPWLADVLRGGGAAWDADWQVVVCDVGQGDALVVQTGPGRAVMVDVGPPGDAAARCLDELGVTTLDLLVLTHFHDDHVGGLPEVLDGRVVEEAYVSPVREPAGHAEGVARLLDAASIPWQVVSANSDGLELLAGPAPDQVAWGVLAPAASAAEGRAAGRPTAGTAEDGAANDGSVVMVIRTPELSVVALGDLEARGQAALLRSLTDDGVSLGPVDVVKMAHHGSRAQDPELARLLSPDVVLVGVGADNTYGHPTQDALDLYESHGATTLRTDLCSTSGVLVRGGQTLVAGGCS</sequence>
<dbReference type="GO" id="GO:0005886">
    <property type="term" value="C:plasma membrane"/>
    <property type="evidence" value="ECO:0007669"/>
    <property type="project" value="UniProtKB-SubCell"/>
</dbReference>
<evidence type="ECO:0000256" key="2">
    <source>
        <dbReference type="ARBA" id="ARBA00022475"/>
    </source>
</evidence>
<reference evidence="8 9" key="1">
    <citation type="submission" date="2020-07" db="EMBL/GenBank/DDBJ databases">
        <title>MOT database genomes.</title>
        <authorList>
            <person name="Joseph S."/>
            <person name="Aduse-Opoku J."/>
            <person name="Hashim A."/>
            <person name="Wade W."/>
            <person name="Curtis M."/>
        </authorList>
    </citation>
    <scope>NUCLEOTIDE SEQUENCE [LARGE SCALE GENOMIC DNA]</scope>
    <source>
        <strain evidence="8 9">DSM 100099</strain>
    </source>
</reference>